<protein>
    <recommendedName>
        <fullName evidence="8">Periplasmic copper-binding protein NosD beta helix domain-containing protein</fullName>
    </recommendedName>
</protein>
<dbReference type="Pfam" id="PF13229">
    <property type="entry name" value="Beta_helix"/>
    <property type="match status" value="1"/>
</dbReference>
<dbReference type="Pfam" id="PF05048">
    <property type="entry name" value="NosD"/>
    <property type="match status" value="1"/>
</dbReference>
<keyword evidence="4" id="KW-0472">Membrane</keyword>
<evidence type="ECO:0000259" key="5">
    <source>
        <dbReference type="Pfam" id="PF05048"/>
    </source>
</evidence>
<name>A0A0F9ADT3_9ZZZZ</name>
<reference evidence="7" key="1">
    <citation type="journal article" date="2015" name="Nature">
        <title>Complex archaea that bridge the gap between prokaryotes and eukaryotes.</title>
        <authorList>
            <person name="Spang A."/>
            <person name="Saw J.H."/>
            <person name="Jorgensen S.L."/>
            <person name="Zaremba-Niedzwiedzka K."/>
            <person name="Martijn J."/>
            <person name="Lind A.E."/>
            <person name="van Eijk R."/>
            <person name="Schleper C."/>
            <person name="Guy L."/>
            <person name="Ettema T.J."/>
        </authorList>
    </citation>
    <scope>NUCLEOTIDE SEQUENCE</scope>
</reference>
<dbReference type="InterPro" id="IPR006626">
    <property type="entry name" value="PbH1"/>
</dbReference>
<dbReference type="NCBIfam" id="TIGR03804">
    <property type="entry name" value="para_beta_helix"/>
    <property type="match status" value="4"/>
</dbReference>
<feature type="non-terminal residue" evidence="7">
    <location>
        <position position="1"/>
    </location>
</feature>
<sequence>MVITFNILIWVIFVSAIFFYINLSYSNGINPDNNEKNYKLNKADYWILTGSPIYIDDNDPNNNWAITAAINDWCSGSGTWNDPYIIENVTIDGLISGTIRILNSDVNFIIRNNTLFNGNWGIYLEDVENGLLINNTFSYSSSHGIELRHGQNITIVKNIVENNFRGLTLTASSNNNIVRNNSVSFNGDPSGDYYAGIVIQNSDGNIIQENEVFNNENGGIFTDFDSNNNEILGNNFYGNEYGMQLSGNGYNQILDNNISNNDYGIYFESSSNYNNVSKNFIVNNNLYGIILDSNQNYIYLNNFSKNSINALDNGVDNKWDYGEVGNYWDDYNGVDANNNSIGDTPYDIPGSARSKDYYPVVGSFESVLFYFPSFDIPTINIEIAIISVIIVFGIIGSFGLIYGNYKYHWFWNRKLKKQINLEANEVELSKTKKTPIIRKILYYIPI</sequence>
<feature type="domain" description="Periplasmic copper-binding protein NosD beta helix" evidence="5">
    <location>
        <begin position="191"/>
        <end position="333"/>
    </location>
</feature>
<evidence type="ECO:0000256" key="4">
    <source>
        <dbReference type="SAM" id="Phobius"/>
    </source>
</evidence>
<organism evidence="7">
    <name type="scientific">marine sediment metagenome</name>
    <dbReference type="NCBI Taxonomy" id="412755"/>
    <lineage>
        <taxon>unclassified sequences</taxon>
        <taxon>metagenomes</taxon>
        <taxon>ecological metagenomes</taxon>
    </lineage>
</organism>
<dbReference type="InterPro" id="IPR039448">
    <property type="entry name" value="Beta_helix"/>
</dbReference>
<feature type="non-terminal residue" evidence="7">
    <location>
        <position position="446"/>
    </location>
</feature>
<feature type="transmembrane region" description="Helical" evidence="4">
    <location>
        <begin position="383"/>
        <end position="405"/>
    </location>
</feature>
<dbReference type="InterPro" id="IPR011050">
    <property type="entry name" value="Pectin_lyase_fold/virulence"/>
</dbReference>
<gene>
    <name evidence="7" type="ORF">LCGC14_2662890</name>
</gene>
<dbReference type="AlphaFoldDB" id="A0A0F9ADT3"/>
<keyword evidence="2" id="KW-0677">Repeat</keyword>
<dbReference type="PANTHER" id="PTHR22990">
    <property type="entry name" value="F-BOX ONLY PROTEIN"/>
    <property type="match status" value="1"/>
</dbReference>
<proteinExistence type="predicted"/>
<dbReference type="SMART" id="SM00710">
    <property type="entry name" value="PbH1"/>
    <property type="match status" value="8"/>
</dbReference>
<dbReference type="Gene3D" id="2.160.20.10">
    <property type="entry name" value="Single-stranded right-handed beta-helix, Pectin lyase-like"/>
    <property type="match status" value="2"/>
</dbReference>
<feature type="domain" description="Right handed beta helix" evidence="6">
    <location>
        <begin position="84"/>
        <end position="187"/>
    </location>
</feature>
<keyword evidence="4" id="KW-1133">Transmembrane helix</keyword>
<dbReference type="PANTHER" id="PTHR22990:SF15">
    <property type="entry name" value="F-BOX ONLY PROTEIN 10"/>
    <property type="match status" value="1"/>
</dbReference>
<feature type="transmembrane region" description="Helical" evidence="4">
    <location>
        <begin position="7"/>
        <end position="25"/>
    </location>
</feature>
<keyword evidence="3" id="KW-0833">Ubl conjugation pathway</keyword>
<keyword evidence="4" id="KW-0812">Transmembrane</keyword>
<evidence type="ECO:0000256" key="1">
    <source>
        <dbReference type="ARBA" id="ARBA00004906"/>
    </source>
</evidence>
<dbReference type="InterPro" id="IPR022441">
    <property type="entry name" value="Para_beta_helix_rpt-2"/>
</dbReference>
<dbReference type="InterPro" id="IPR012334">
    <property type="entry name" value="Pectin_lyas_fold"/>
</dbReference>
<accession>A0A0F9ADT3</accession>
<evidence type="ECO:0000256" key="2">
    <source>
        <dbReference type="ARBA" id="ARBA00022737"/>
    </source>
</evidence>
<dbReference type="InterPro" id="IPR051550">
    <property type="entry name" value="SCF-Subunits/Alg-Epimerases"/>
</dbReference>
<evidence type="ECO:0008006" key="8">
    <source>
        <dbReference type="Google" id="ProtNLM"/>
    </source>
</evidence>
<dbReference type="InterPro" id="IPR007742">
    <property type="entry name" value="NosD_dom"/>
</dbReference>
<evidence type="ECO:0000256" key="3">
    <source>
        <dbReference type="ARBA" id="ARBA00022786"/>
    </source>
</evidence>
<dbReference type="EMBL" id="LAZR01046492">
    <property type="protein sequence ID" value="KKK96425.1"/>
    <property type="molecule type" value="Genomic_DNA"/>
</dbReference>
<comment type="pathway">
    <text evidence="1">Protein modification; protein ubiquitination.</text>
</comment>
<evidence type="ECO:0000259" key="6">
    <source>
        <dbReference type="Pfam" id="PF13229"/>
    </source>
</evidence>
<dbReference type="SUPFAM" id="SSF51126">
    <property type="entry name" value="Pectin lyase-like"/>
    <property type="match status" value="2"/>
</dbReference>
<comment type="caution">
    <text evidence="7">The sequence shown here is derived from an EMBL/GenBank/DDBJ whole genome shotgun (WGS) entry which is preliminary data.</text>
</comment>
<evidence type="ECO:0000313" key="7">
    <source>
        <dbReference type="EMBL" id="KKK96425.1"/>
    </source>
</evidence>